<dbReference type="GO" id="GO:0005886">
    <property type="term" value="C:plasma membrane"/>
    <property type="evidence" value="ECO:0007669"/>
    <property type="project" value="UniProtKB-SubCell"/>
</dbReference>
<keyword evidence="5" id="KW-0732">Signal</keyword>
<evidence type="ECO:0000256" key="6">
    <source>
        <dbReference type="ARBA" id="ARBA00022989"/>
    </source>
</evidence>
<protein>
    <submittedName>
        <fullName evidence="13">Uncharacterized protein</fullName>
    </submittedName>
</protein>
<dbReference type="RefSeq" id="WP_059365443.1">
    <property type="nucleotide sequence ID" value="NZ_BBXJ01000001.1"/>
</dbReference>
<dbReference type="Gene3D" id="2.30.30.60">
    <property type="match status" value="1"/>
</dbReference>
<dbReference type="Pfam" id="PF21088">
    <property type="entry name" value="MS_channel_1st"/>
    <property type="match status" value="1"/>
</dbReference>
<dbReference type="InterPro" id="IPR006686">
    <property type="entry name" value="MscS_channel_CS"/>
</dbReference>
<keyword evidence="6" id="KW-1133">Transmembrane helix</keyword>
<dbReference type="InterPro" id="IPR011066">
    <property type="entry name" value="MscS_channel_C_sf"/>
</dbReference>
<dbReference type="SUPFAM" id="SSF82689">
    <property type="entry name" value="Mechanosensitive channel protein MscS (YggB), C-terminal domain"/>
    <property type="match status" value="1"/>
</dbReference>
<evidence type="ECO:0000256" key="2">
    <source>
        <dbReference type="ARBA" id="ARBA00008017"/>
    </source>
</evidence>
<feature type="domain" description="Mechanosensitive ion channel transmembrane helices 2/3" evidence="12">
    <location>
        <begin position="882"/>
        <end position="923"/>
    </location>
</feature>
<evidence type="ECO:0000256" key="4">
    <source>
        <dbReference type="ARBA" id="ARBA00022692"/>
    </source>
</evidence>
<keyword evidence="4" id="KW-0812">Transmembrane</keyword>
<dbReference type="PANTHER" id="PTHR30347:SF1">
    <property type="entry name" value="MECHANOSENSITIVE CHANNEL MSCK"/>
    <property type="match status" value="1"/>
</dbReference>
<proteinExistence type="inferred from homology"/>
<sequence>MKLPRFLTALSVSFIVSFAFAQSAIAEQEKLLPTEQSLKADLSAAQKIDDAETKKTRISELQTSLDLLQQIRNQQKNNDDLDSTLSRSDAEIQKNNTELQNLKKNLEQAKVDDYASASLEDLQDELEKLNNQQQENQTALSVANTLMAGQSGVSERAQTTLTNNLRRTQTLNQQLSEHSISTTLQQQYQLELQLIELKNIYSQTLLKNSDQLSLLYKSRYDLLSVKQQVQQQQISAIQEAINQKNLAKSQDKVEQVQQQQQSAVKNNYIQKELERNAQLSKFLLEQTEKTNTLTQDELKMRNVLDNLTQTQRTIDEQISALQGTLVLSRIIQQQKQKLPTNLNIQGLSKQIADLRVQIFDITQRRNELYDLDAYIQKVEFNEDQTFTNAEKTQLTTLLTERRKMGSDLIKSLNNQLNLAISLELTQQQITQISDQIQSKLDQQSFWVKSNNPINLGWLKALPMLLEEQLDGMVNRLGFPTNYDNLPSLLTYVFFLIVIGGAIFKFKPAIKQRLAVINGEINTLRADSQWHTPIALVLTGLLNLSGTLWFLAICQMIGFFFFRNPQEFWDWSFRMAGYWWFFNVWFAIYRPNGIFVRHFGFAQEDAEKFRGVVKRIIVAVVLLLNTSVFSNVMDNGLANDVLGELNTIASLIFCTVIIAPRFNRALRAYEENQAERNNVIVKTIQILLQLVPIGLILLIVLGYYYTALNLIQHIINSYIVWCIWFILRNVIYRGITVSSRHLAHRRLMEKRRQKLEEFNDGVPSDDVVVLTDQEEGLALNEVRSQLLRFADLFIWSALFAVFYFIWSDLVTVASYLRDITLWQQISSVNGVNVTESISLFNLLVALIIVGITYVLVRNISGILEVLLFSRLKLSQGTPYTITTLLTYVIVAVGGAWAFATLGMSWSKLQWLFAALSVGLGFGMQEIFANFVSGIILLFERPIRVGDTVTINGVSGTVAKIRIRAITLIDFDRKEVIVPNKSFVTGQVINWALSSTMTRLVVTVGVAYGSNLELVQKLLLQAANEQSAVLKDPEPRALFLSFGASTLDHELRVYVGQLSERTNTVDALNRRINELFAENNIDIAFNQLDVFIKNNDTGEEIPFVDVNTTTLSKKKS</sequence>
<dbReference type="EMBL" id="MLAB01000017">
    <property type="protein sequence ID" value="OOF72472.1"/>
    <property type="molecule type" value="Genomic_DNA"/>
</dbReference>
<dbReference type="Pfam" id="PF12795">
    <property type="entry name" value="MscS_porin"/>
    <property type="match status" value="1"/>
</dbReference>
<evidence type="ECO:0000259" key="8">
    <source>
        <dbReference type="Pfam" id="PF00924"/>
    </source>
</evidence>
<evidence type="ECO:0000259" key="11">
    <source>
        <dbReference type="Pfam" id="PF21082"/>
    </source>
</evidence>
<accession>A0A9X8VZQ1</accession>
<evidence type="ECO:0000256" key="1">
    <source>
        <dbReference type="ARBA" id="ARBA00004651"/>
    </source>
</evidence>
<feature type="domain" description="Mechanosensitive ion channel inner membrane" evidence="9">
    <location>
        <begin position="492"/>
        <end position="821"/>
    </location>
</feature>
<dbReference type="SUPFAM" id="SSF50182">
    <property type="entry name" value="Sm-like ribonucleoproteins"/>
    <property type="match status" value="1"/>
</dbReference>
<dbReference type="InterPro" id="IPR052702">
    <property type="entry name" value="MscS-like_channel"/>
</dbReference>
<dbReference type="Pfam" id="PF12794">
    <property type="entry name" value="MscS_TM"/>
    <property type="match status" value="1"/>
</dbReference>
<evidence type="ECO:0000256" key="3">
    <source>
        <dbReference type="ARBA" id="ARBA00022475"/>
    </source>
</evidence>
<feature type="domain" description="Mechanosensitive ion channel MscS porin" evidence="10">
    <location>
        <begin position="45"/>
        <end position="270"/>
    </location>
</feature>
<keyword evidence="14" id="KW-1185">Reference proteome</keyword>
<feature type="domain" description="Mechanosensitive ion channel MscS C-terminal" evidence="11">
    <location>
        <begin position="999"/>
        <end position="1081"/>
    </location>
</feature>
<dbReference type="GO" id="GO:0009992">
    <property type="term" value="P:intracellular water homeostasis"/>
    <property type="evidence" value="ECO:0007669"/>
    <property type="project" value="TreeGrafter"/>
</dbReference>
<comment type="subcellular location">
    <subcellularLocation>
        <location evidence="1">Cell membrane</location>
        <topology evidence="1">Multi-pass membrane protein</topology>
    </subcellularLocation>
</comment>
<dbReference type="SUPFAM" id="SSF82861">
    <property type="entry name" value="Mechanosensitive channel protein MscS (YggB), transmembrane region"/>
    <property type="match status" value="1"/>
</dbReference>
<comment type="similarity">
    <text evidence="2">Belongs to the MscS (TC 1.A.23) family.</text>
</comment>
<evidence type="ECO:0000256" key="7">
    <source>
        <dbReference type="ARBA" id="ARBA00023136"/>
    </source>
</evidence>
<evidence type="ECO:0000259" key="10">
    <source>
        <dbReference type="Pfam" id="PF12795"/>
    </source>
</evidence>
<comment type="caution">
    <text evidence="13">The sequence shown here is derived from an EMBL/GenBank/DDBJ whole genome shotgun (WGS) entry which is preliminary data.</text>
</comment>
<dbReference type="InterPro" id="IPR025692">
    <property type="entry name" value="MscS_IM_dom1"/>
</dbReference>
<dbReference type="GeneID" id="85658956"/>
<dbReference type="Pfam" id="PF21082">
    <property type="entry name" value="MS_channel_3rd"/>
    <property type="match status" value="1"/>
</dbReference>
<dbReference type="AlphaFoldDB" id="A0A9X8VZQ1"/>
<dbReference type="Gene3D" id="3.30.70.100">
    <property type="match status" value="1"/>
</dbReference>
<dbReference type="InterPro" id="IPR010920">
    <property type="entry name" value="LSM_dom_sf"/>
</dbReference>
<dbReference type="InterPro" id="IPR023408">
    <property type="entry name" value="MscS_beta-dom_sf"/>
</dbReference>
<keyword evidence="7" id="KW-0472">Membrane</keyword>
<dbReference type="Gene3D" id="1.10.287.1260">
    <property type="match status" value="1"/>
</dbReference>
<evidence type="ECO:0000259" key="9">
    <source>
        <dbReference type="Pfam" id="PF12794"/>
    </source>
</evidence>
<dbReference type="GO" id="GO:0008381">
    <property type="term" value="F:mechanosensitive monoatomic ion channel activity"/>
    <property type="evidence" value="ECO:0007669"/>
    <property type="project" value="UniProtKB-ARBA"/>
</dbReference>
<dbReference type="Pfam" id="PF00924">
    <property type="entry name" value="MS_channel_2nd"/>
    <property type="match status" value="1"/>
</dbReference>
<dbReference type="InterPro" id="IPR024393">
    <property type="entry name" value="MscS_porin"/>
</dbReference>
<dbReference type="PANTHER" id="PTHR30347">
    <property type="entry name" value="POTASSIUM CHANNEL RELATED"/>
    <property type="match status" value="1"/>
</dbReference>
<dbReference type="InterPro" id="IPR011014">
    <property type="entry name" value="MscS_channel_TM-2"/>
</dbReference>
<reference evidence="13 14" key="1">
    <citation type="submission" date="2016-10" db="EMBL/GenBank/DDBJ databases">
        <title>Rodentibacter gen. nov. and new species.</title>
        <authorList>
            <person name="Christensen H."/>
        </authorList>
    </citation>
    <scope>NUCLEOTIDE SEQUENCE [LARGE SCALE GENOMIC DNA]</scope>
    <source>
        <strain evidence="13 14">199137021</strain>
    </source>
</reference>
<evidence type="ECO:0000313" key="14">
    <source>
        <dbReference type="Proteomes" id="UP000188998"/>
    </source>
</evidence>
<evidence type="ECO:0000259" key="12">
    <source>
        <dbReference type="Pfam" id="PF21088"/>
    </source>
</evidence>
<gene>
    <name evidence="13" type="ORF">BKG90_04005</name>
</gene>
<feature type="domain" description="Mechanosensitive ion channel MscS" evidence="8">
    <location>
        <begin position="925"/>
        <end position="989"/>
    </location>
</feature>
<dbReference type="InterPro" id="IPR006685">
    <property type="entry name" value="MscS_channel_2nd"/>
</dbReference>
<dbReference type="InterPro" id="IPR049278">
    <property type="entry name" value="MS_channel_C"/>
</dbReference>
<dbReference type="FunFam" id="1.10.287.1260:FF:000002">
    <property type="entry name" value="Potassium efflux system KefA"/>
    <property type="match status" value="1"/>
</dbReference>
<dbReference type="NCBIfam" id="NF008438">
    <property type="entry name" value="PRK11281.1"/>
    <property type="match status" value="1"/>
</dbReference>
<dbReference type="PROSITE" id="PS01246">
    <property type="entry name" value="UPF0003"/>
    <property type="match status" value="1"/>
</dbReference>
<evidence type="ECO:0000256" key="5">
    <source>
        <dbReference type="ARBA" id="ARBA00022729"/>
    </source>
</evidence>
<keyword evidence="3" id="KW-1003">Cell membrane</keyword>
<dbReference type="Proteomes" id="UP000188998">
    <property type="component" value="Unassembled WGS sequence"/>
</dbReference>
<dbReference type="InterPro" id="IPR049142">
    <property type="entry name" value="MS_channel_1st"/>
</dbReference>
<evidence type="ECO:0000313" key="13">
    <source>
        <dbReference type="EMBL" id="OOF72472.1"/>
    </source>
</evidence>
<name>A0A9X8VZQ1_9PAST</name>
<organism evidence="13 14">
    <name type="scientific">Rodentibacter caecimuris</name>
    <dbReference type="NCBI Taxonomy" id="1796644"/>
    <lineage>
        <taxon>Bacteria</taxon>
        <taxon>Pseudomonadati</taxon>
        <taxon>Pseudomonadota</taxon>
        <taxon>Gammaproteobacteria</taxon>
        <taxon>Pasteurellales</taxon>
        <taxon>Pasteurellaceae</taxon>
        <taxon>Rodentibacter</taxon>
    </lineage>
</organism>